<organism evidence="2 3">
    <name type="scientific">Hamiltosporidium magnivora</name>
    <dbReference type="NCBI Taxonomy" id="148818"/>
    <lineage>
        <taxon>Eukaryota</taxon>
        <taxon>Fungi</taxon>
        <taxon>Fungi incertae sedis</taxon>
        <taxon>Microsporidia</taxon>
        <taxon>Dubosqiidae</taxon>
        <taxon>Hamiltosporidium</taxon>
    </lineage>
</organism>
<name>A0A4Q9L0T9_9MICR</name>
<dbReference type="Pfam" id="PF03134">
    <property type="entry name" value="TB2_DP1_HVA22"/>
    <property type="match status" value="1"/>
</dbReference>
<dbReference type="VEuPathDB" id="MicrosporidiaDB:CWI39_2275p0020"/>
<feature type="transmembrane region" description="Helical" evidence="1">
    <location>
        <begin position="82"/>
        <end position="104"/>
    </location>
</feature>
<reference evidence="2 3" key="1">
    <citation type="submission" date="2017-12" db="EMBL/GenBank/DDBJ databases">
        <authorList>
            <person name="Pombert J.-F."/>
            <person name="Haag K.L."/>
            <person name="Ebert D."/>
        </authorList>
    </citation>
    <scope>NUCLEOTIDE SEQUENCE [LARGE SCALE GENOMIC DNA]</scope>
    <source>
        <strain evidence="2">BE-OM-2</strain>
    </source>
</reference>
<protein>
    <submittedName>
        <fullName evidence="2">Putative TB2/DP1-like protein</fullName>
    </submittedName>
</protein>
<keyword evidence="1" id="KW-0812">Transmembrane</keyword>
<dbReference type="VEuPathDB" id="MicrosporidiaDB:CWI36_1479p0010"/>
<comment type="caution">
    <text evidence="2">The sequence shown here is derived from an EMBL/GenBank/DDBJ whole genome shotgun (WGS) entry which is preliminary data.</text>
</comment>
<gene>
    <name evidence="2" type="ORF">CWI36_1479p0010</name>
</gene>
<dbReference type="EMBL" id="PITI01001479">
    <property type="protein sequence ID" value="TBU00963.1"/>
    <property type="molecule type" value="Genomic_DNA"/>
</dbReference>
<feature type="transmembrane region" description="Helical" evidence="1">
    <location>
        <begin position="29"/>
        <end position="61"/>
    </location>
</feature>
<sequence length="192" mass="21509">MESLKKLAVKFPVLAQLESKTQGKMKQEYSVVVVISLVVIIILSTPIGGILGSLCAVLVPMKETLTLLKQVNPKKEEFRHAVIFWLFFSFILFLDAYLAFLLAMIPLYTILRFIFLLWIGPCKFGGTAVLYENILAKIPEKFYSYDTPEDAIKSAAKVAKDAFNSTAKNGTSKIQEEGVKKVIRPEGDKKNE</sequence>
<feature type="transmembrane region" description="Helical" evidence="1">
    <location>
        <begin position="110"/>
        <end position="131"/>
    </location>
</feature>
<keyword evidence="1" id="KW-1133">Transmembrane helix</keyword>
<keyword evidence="1" id="KW-0472">Membrane</keyword>
<evidence type="ECO:0000256" key="1">
    <source>
        <dbReference type="SAM" id="Phobius"/>
    </source>
</evidence>
<accession>A0A4Q9L0T9</accession>
<dbReference type="InterPro" id="IPR004345">
    <property type="entry name" value="TB2_DP1_HVA22"/>
</dbReference>
<keyword evidence="3" id="KW-1185">Reference proteome</keyword>
<dbReference type="AlphaFoldDB" id="A0A4Q9L0T9"/>
<evidence type="ECO:0000313" key="3">
    <source>
        <dbReference type="Proteomes" id="UP000291404"/>
    </source>
</evidence>
<evidence type="ECO:0000313" key="2">
    <source>
        <dbReference type="EMBL" id="TBU00963.1"/>
    </source>
</evidence>
<dbReference type="STRING" id="148818.A0A4Q9L0T9"/>
<proteinExistence type="predicted"/>
<dbReference type="Proteomes" id="UP000291404">
    <property type="component" value="Unassembled WGS sequence"/>
</dbReference>